<evidence type="ECO:0000256" key="4">
    <source>
        <dbReference type="ARBA" id="ARBA00023010"/>
    </source>
</evidence>
<name>A0A0C2DS31_9BACT</name>
<dbReference type="Gene3D" id="3.10.420.10">
    <property type="entry name" value="SecB-like"/>
    <property type="match status" value="1"/>
</dbReference>
<keyword evidence="4" id="KW-0811">Translocation</keyword>
<protein>
    <recommendedName>
        <fullName evidence="7">Preprotein translocase subunit SecB</fullName>
    </recommendedName>
</protein>
<dbReference type="GO" id="GO:0015031">
    <property type="term" value="P:protein transport"/>
    <property type="evidence" value="ECO:0007669"/>
    <property type="project" value="UniProtKB-KW"/>
</dbReference>
<sequence>MAEKKEGVPLTKYHPIQVQGVLVKELFISANGPPSEDKGVEGGRFSLMVGHSEYDEEDKEISVSLKLEVGFEEDEKENSAPFSMRIEIVGNFKVDESEFPVEHIDHWAQRNAPLILFPYLREHAYSLTARCGFKPMLLPLLEVPTFKPPE</sequence>
<accession>A0A0C2DS31</accession>
<keyword evidence="2" id="KW-0813">Transport</keyword>
<reference evidence="5 6" key="1">
    <citation type="submission" date="2014-12" db="EMBL/GenBank/DDBJ databases">
        <title>Genomes of Geoalkalibacter ferrihydriticus and Geoalkalibacter subterraneus, two haloalkaliphilic metal-reducing members of the Geobacteraceae.</title>
        <authorList>
            <person name="Badalamenti J.P."/>
            <person name="Torres C.I."/>
            <person name="Krajmalnik-Brown R."/>
            <person name="Bond D.R."/>
        </authorList>
    </citation>
    <scope>NUCLEOTIDE SEQUENCE [LARGE SCALE GENOMIC DNA]</scope>
    <source>
        <strain evidence="5 6">DSM 17813</strain>
    </source>
</reference>
<dbReference type="Pfam" id="PF02556">
    <property type="entry name" value="SecB"/>
    <property type="match status" value="1"/>
</dbReference>
<dbReference type="GO" id="GO:0051262">
    <property type="term" value="P:protein tetramerization"/>
    <property type="evidence" value="ECO:0007669"/>
    <property type="project" value="InterPro"/>
</dbReference>
<comment type="caution">
    <text evidence="5">The sequence shown here is derived from an EMBL/GenBank/DDBJ whole genome shotgun (WGS) entry which is preliminary data.</text>
</comment>
<evidence type="ECO:0000256" key="1">
    <source>
        <dbReference type="ARBA" id="ARBA00009990"/>
    </source>
</evidence>
<organism evidence="5 6">
    <name type="scientific">Geoalkalibacter ferrihydriticus DSM 17813</name>
    <dbReference type="NCBI Taxonomy" id="1121915"/>
    <lineage>
        <taxon>Bacteria</taxon>
        <taxon>Pseudomonadati</taxon>
        <taxon>Thermodesulfobacteriota</taxon>
        <taxon>Desulfuromonadia</taxon>
        <taxon>Desulfuromonadales</taxon>
        <taxon>Geoalkalibacteraceae</taxon>
        <taxon>Geoalkalibacter</taxon>
    </lineage>
</organism>
<proteinExistence type="inferred from homology"/>
<dbReference type="AlphaFoldDB" id="A0A0C2DS31"/>
<evidence type="ECO:0000313" key="6">
    <source>
        <dbReference type="Proteomes" id="UP000035068"/>
    </source>
</evidence>
<dbReference type="InterPro" id="IPR035958">
    <property type="entry name" value="SecB-like_sf"/>
</dbReference>
<dbReference type="RefSeq" id="WP_040099796.1">
    <property type="nucleotide sequence ID" value="NZ_JWJD01000004.1"/>
</dbReference>
<evidence type="ECO:0000256" key="2">
    <source>
        <dbReference type="ARBA" id="ARBA00022448"/>
    </source>
</evidence>
<keyword evidence="3" id="KW-0653">Protein transport</keyword>
<gene>
    <name evidence="5" type="ORF">GFER_11620</name>
</gene>
<evidence type="ECO:0008006" key="7">
    <source>
        <dbReference type="Google" id="ProtNLM"/>
    </source>
</evidence>
<evidence type="ECO:0000313" key="5">
    <source>
        <dbReference type="EMBL" id="KIH76259.1"/>
    </source>
</evidence>
<dbReference type="SUPFAM" id="SSF54611">
    <property type="entry name" value="SecB-like"/>
    <property type="match status" value="1"/>
</dbReference>
<keyword evidence="6" id="KW-1185">Reference proteome</keyword>
<evidence type="ECO:0000256" key="3">
    <source>
        <dbReference type="ARBA" id="ARBA00022927"/>
    </source>
</evidence>
<dbReference type="EMBL" id="JWJD01000004">
    <property type="protein sequence ID" value="KIH76259.1"/>
    <property type="molecule type" value="Genomic_DNA"/>
</dbReference>
<dbReference type="GO" id="GO:0051082">
    <property type="term" value="F:unfolded protein binding"/>
    <property type="evidence" value="ECO:0007669"/>
    <property type="project" value="InterPro"/>
</dbReference>
<comment type="similarity">
    <text evidence="1">Belongs to the SecB family.</text>
</comment>
<dbReference type="Proteomes" id="UP000035068">
    <property type="component" value="Unassembled WGS sequence"/>
</dbReference>
<dbReference type="InterPro" id="IPR003708">
    <property type="entry name" value="SecB"/>
</dbReference>